<dbReference type="KEGG" id="pprf:DPRO_2417"/>
<proteinExistence type="inferred from homology"/>
<dbReference type="GO" id="GO:0031071">
    <property type="term" value="F:cysteine desulfurase activity"/>
    <property type="evidence" value="ECO:0007669"/>
    <property type="project" value="UniProtKB-EC"/>
</dbReference>
<dbReference type="InterPro" id="IPR015421">
    <property type="entry name" value="PyrdxlP-dep_Trfase_major"/>
</dbReference>
<evidence type="ECO:0000256" key="6">
    <source>
        <dbReference type="RuleBase" id="RU004504"/>
    </source>
</evidence>
<keyword evidence="9" id="KW-1185">Reference proteome</keyword>
<dbReference type="Proteomes" id="UP000219215">
    <property type="component" value="Chromosome DPRO"/>
</dbReference>
<evidence type="ECO:0000313" key="9">
    <source>
        <dbReference type="Proteomes" id="UP000219215"/>
    </source>
</evidence>
<evidence type="ECO:0000256" key="4">
    <source>
        <dbReference type="ARBA" id="ARBA00022898"/>
    </source>
</evidence>
<dbReference type="AlphaFoldDB" id="A0A2C8FA69"/>
<dbReference type="InterPro" id="IPR016454">
    <property type="entry name" value="Cysteine_dSase"/>
</dbReference>
<dbReference type="SUPFAM" id="SSF53383">
    <property type="entry name" value="PLP-dependent transferases"/>
    <property type="match status" value="1"/>
</dbReference>
<dbReference type="RefSeq" id="WP_097012206.1">
    <property type="nucleotide sequence ID" value="NZ_LT907975.1"/>
</dbReference>
<dbReference type="Pfam" id="PF00266">
    <property type="entry name" value="Aminotran_5"/>
    <property type="match status" value="1"/>
</dbReference>
<gene>
    <name evidence="8" type="ORF">DPRO_2417</name>
</gene>
<evidence type="ECO:0000256" key="5">
    <source>
        <dbReference type="ARBA" id="ARBA00050776"/>
    </source>
</evidence>
<dbReference type="OrthoDB" id="9808002at2"/>
<dbReference type="EMBL" id="LT907975">
    <property type="protein sequence ID" value="SOB59324.1"/>
    <property type="molecule type" value="Genomic_DNA"/>
</dbReference>
<dbReference type="InterPro" id="IPR000192">
    <property type="entry name" value="Aminotrans_V_dom"/>
</dbReference>
<dbReference type="PANTHER" id="PTHR43586:SF4">
    <property type="entry name" value="ISOPENICILLIN N EPIMERASE"/>
    <property type="match status" value="1"/>
</dbReference>
<dbReference type="InterPro" id="IPR015424">
    <property type="entry name" value="PyrdxlP-dep_Trfase"/>
</dbReference>
<dbReference type="PIRSF" id="PIRSF005572">
    <property type="entry name" value="NifS"/>
    <property type="match status" value="1"/>
</dbReference>
<dbReference type="PROSITE" id="PS00595">
    <property type="entry name" value="AA_TRANSFER_CLASS_5"/>
    <property type="match status" value="1"/>
</dbReference>
<dbReference type="InterPro" id="IPR015422">
    <property type="entry name" value="PyrdxlP-dep_Trfase_small"/>
</dbReference>
<dbReference type="Gene3D" id="3.90.1150.10">
    <property type="entry name" value="Aspartate Aminotransferase, domain 1"/>
    <property type="match status" value="1"/>
</dbReference>
<evidence type="ECO:0000256" key="3">
    <source>
        <dbReference type="ARBA" id="ARBA00012239"/>
    </source>
</evidence>
<evidence type="ECO:0000259" key="7">
    <source>
        <dbReference type="Pfam" id="PF00266"/>
    </source>
</evidence>
<reference evidence="9" key="1">
    <citation type="submission" date="2017-09" db="EMBL/GenBank/DDBJ databases">
        <authorList>
            <person name="Regsiter A."/>
            <person name="William W."/>
        </authorList>
    </citation>
    <scope>NUCLEOTIDE SEQUENCE [LARGE SCALE GENOMIC DNA]</scope>
    <source>
        <strain evidence="9">500-1</strain>
    </source>
</reference>
<comment type="catalytic activity">
    <reaction evidence="5">
        <text>(sulfur carrier)-H + L-cysteine = (sulfur carrier)-SH + L-alanine</text>
        <dbReference type="Rhea" id="RHEA:43892"/>
        <dbReference type="Rhea" id="RHEA-COMP:14737"/>
        <dbReference type="Rhea" id="RHEA-COMP:14739"/>
        <dbReference type="ChEBI" id="CHEBI:29917"/>
        <dbReference type="ChEBI" id="CHEBI:35235"/>
        <dbReference type="ChEBI" id="CHEBI:57972"/>
        <dbReference type="ChEBI" id="CHEBI:64428"/>
        <dbReference type="EC" id="2.8.1.7"/>
    </reaction>
</comment>
<organism evidence="8 9">
    <name type="scientific">Pseudodesulfovibrio profundus</name>
    <dbReference type="NCBI Taxonomy" id="57320"/>
    <lineage>
        <taxon>Bacteria</taxon>
        <taxon>Pseudomonadati</taxon>
        <taxon>Thermodesulfobacteriota</taxon>
        <taxon>Desulfovibrionia</taxon>
        <taxon>Desulfovibrionales</taxon>
        <taxon>Desulfovibrionaceae</taxon>
    </lineage>
</organism>
<dbReference type="InterPro" id="IPR020578">
    <property type="entry name" value="Aminotrans_V_PyrdxlP_BS"/>
</dbReference>
<sequence>MDGLIYLDNGATSFPKPEAVYQYMDRFQRTNGVSPGRSGCDLSIETGNIIEAARRTMTALFNGTDHNRLVFTLNSTDALNLAINGLLEPGDHVVTTNVEHNAVLRPLHHHEVYNEGRVDYVPFDEAGFIQPEAIAQRIRQDTKLVIVNHASNVIGTVQPIEEIGRICRERGVLFIVDASQTAGKIPVDVEACNIDVLVFTGHKSLLGPTGIGGMYVRESVDIKHVRAGGTGVKSAQLHHLHEYPYRMEYGTPNLVGIAGLLAGVRWLNEQGMETIHQREMALTEQFVHGVRDVENINLYCQDDLTSHIGVVSFNVVGFEATNVGTILDGDYNIACRTGLQCAPFVHRQIGTESIGGTVRLGVGPFNTEEHIDAAVTAVREIAGFYGNRLAS</sequence>
<evidence type="ECO:0000256" key="2">
    <source>
        <dbReference type="ARBA" id="ARBA00010447"/>
    </source>
</evidence>
<keyword evidence="4" id="KW-0663">Pyridoxal phosphate</keyword>
<feature type="domain" description="Aminotransferase class V" evidence="7">
    <location>
        <begin position="5"/>
        <end position="373"/>
    </location>
</feature>
<evidence type="ECO:0000256" key="1">
    <source>
        <dbReference type="ARBA" id="ARBA00001933"/>
    </source>
</evidence>
<dbReference type="InterPro" id="IPR010969">
    <property type="entry name" value="Cys_dSase-rel_unknwn_funct"/>
</dbReference>
<evidence type="ECO:0000313" key="8">
    <source>
        <dbReference type="EMBL" id="SOB59324.1"/>
    </source>
</evidence>
<dbReference type="Gene3D" id="3.40.640.10">
    <property type="entry name" value="Type I PLP-dependent aspartate aminotransferase-like (Major domain)"/>
    <property type="match status" value="1"/>
</dbReference>
<comment type="cofactor">
    <cofactor evidence="1 6">
        <name>pyridoxal 5'-phosphate</name>
        <dbReference type="ChEBI" id="CHEBI:597326"/>
    </cofactor>
</comment>
<dbReference type="NCBIfam" id="TIGR01977">
    <property type="entry name" value="am_tr_V_EF2568"/>
    <property type="match status" value="1"/>
</dbReference>
<dbReference type="EC" id="2.8.1.7" evidence="3"/>
<name>A0A2C8FA69_9BACT</name>
<accession>A0A2C8FA69</accession>
<protein>
    <recommendedName>
        <fullName evidence="3">cysteine desulfurase</fullName>
        <ecNumber evidence="3">2.8.1.7</ecNumber>
    </recommendedName>
</protein>
<comment type="similarity">
    <text evidence="2">Belongs to the class-V pyridoxal-phosphate-dependent aminotransferase family. Csd subfamily.</text>
</comment>
<dbReference type="PANTHER" id="PTHR43586">
    <property type="entry name" value="CYSTEINE DESULFURASE"/>
    <property type="match status" value="1"/>
</dbReference>